<protein>
    <recommendedName>
        <fullName evidence="3">Sulfotransferase family protein</fullName>
    </recommendedName>
</protein>
<evidence type="ECO:0000313" key="2">
    <source>
        <dbReference type="Proteomes" id="UP000253318"/>
    </source>
</evidence>
<sequence>MIVLHSQRLVFVRTRKTAGTSIEIALSRLAGRDDIVTALSPRDEDLRRVHGGCGPQNHLAPGAAPGAGKHPGPGVGVAWWNHMPLSLIQDRMDLSGYTTMAVDRHPAEKVLSLYYHRHRAEPRTSLEDFVASGEAADALNWPLYTRGGRVGVDVLIRYERLTEGLAHLSDRVGLPRLELGSVRAKAHFRPPGTGRDLFTPAARRMVEAVFGPEFALHDYTWEDPC</sequence>
<gene>
    <name evidence="1" type="ORF">DEF24_11640</name>
</gene>
<organism evidence="1 2">
    <name type="scientific">Marinitenerispora sediminis</name>
    <dbReference type="NCBI Taxonomy" id="1931232"/>
    <lineage>
        <taxon>Bacteria</taxon>
        <taxon>Bacillati</taxon>
        <taxon>Actinomycetota</taxon>
        <taxon>Actinomycetes</taxon>
        <taxon>Streptosporangiales</taxon>
        <taxon>Nocardiopsidaceae</taxon>
        <taxon>Marinitenerispora</taxon>
    </lineage>
</organism>
<dbReference type="AlphaFoldDB" id="A0A368T674"/>
<keyword evidence="2" id="KW-1185">Reference proteome</keyword>
<dbReference type="Proteomes" id="UP000253318">
    <property type="component" value="Unassembled WGS sequence"/>
</dbReference>
<accession>A0A368T674</accession>
<dbReference type="OrthoDB" id="288532at2"/>
<evidence type="ECO:0008006" key="3">
    <source>
        <dbReference type="Google" id="ProtNLM"/>
    </source>
</evidence>
<comment type="caution">
    <text evidence="1">The sequence shown here is derived from an EMBL/GenBank/DDBJ whole genome shotgun (WGS) entry which is preliminary data.</text>
</comment>
<proteinExistence type="predicted"/>
<dbReference type="Gene3D" id="3.40.50.300">
    <property type="entry name" value="P-loop containing nucleotide triphosphate hydrolases"/>
    <property type="match status" value="1"/>
</dbReference>
<reference evidence="1 2" key="1">
    <citation type="submission" date="2018-04" db="EMBL/GenBank/DDBJ databases">
        <title>Novel actinobacteria from marine sediment.</title>
        <authorList>
            <person name="Ng Z.Y."/>
            <person name="Tan G.Y.A."/>
        </authorList>
    </citation>
    <scope>NUCLEOTIDE SEQUENCE [LARGE SCALE GENOMIC DNA]</scope>
    <source>
        <strain evidence="1 2">TPS81</strain>
    </source>
</reference>
<dbReference type="SUPFAM" id="SSF52540">
    <property type="entry name" value="P-loop containing nucleoside triphosphate hydrolases"/>
    <property type="match status" value="1"/>
</dbReference>
<dbReference type="InterPro" id="IPR027417">
    <property type="entry name" value="P-loop_NTPase"/>
</dbReference>
<name>A0A368T674_9ACTN</name>
<dbReference type="RefSeq" id="WP_114398841.1">
    <property type="nucleotide sequence ID" value="NZ_QEIM01000092.1"/>
</dbReference>
<evidence type="ECO:0000313" key="1">
    <source>
        <dbReference type="EMBL" id="RCV58968.1"/>
    </source>
</evidence>
<dbReference type="EMBL" id="QEIN01000076">
    <property type="protein sequence ID" value="RCV58968.1"/>
    <property type="molecule type" value="Genomic_DNA"/>
</dbReference>